<dbReference type="AlphaFoldDB" id="A0AA94EMM2"/>
<comment type="caution">
    <text evidence="1">The sequence shown here is derived from an EMBL/GenBank/DDBJ whole genome shotgun (WGS) entry which is preliminary data.</text>
</comment>
<dbReference type="Proteomes" id="UP000288002">
    <property type="component" value="Unassembled WGS sequence"/>
</dbReference>
<protein>
    <submittedName>
        <fullName evidence="1">Uncharacterized protein</fullName>
    </submittedName>
</protein>
<organism evidence="1 2">
    <name type="scientific">Pseudomonas koreensis</name>
    <dbReference type="NCBI Taxonomy" id="198620"/>
    <lineage>
        <taxon>Bacteria</taxon>
        <taxon>Pseudomonadati</taxon>
        <taxon>Pseudomonadota</taxon>
        <taxon>Gammaproteobacteria</taxon>
        <taxon>Pseudomonadales</taxon>
        <taxon>Pseudomonadaceae</taxon>
        <taxon>Pseudomonas</taxon>
    </lineage>
</organism>
<accession>A0AA94EMM2</accession>
<gene>
    <name evidence="1" type="ORF">A9HBioS_3055</name>
</gene>
<sequence length="69" mass="7337">MIWTPVGESKRCISSEDGYLVSKYSMQEGFAYVARTPAPASKILSSGTDLAQAKAACIKHLESTQGKAA</sequence>
<name>A0AA94EMM2_9PSED</name>
<dbReference type="EMBL" id="MKWS01000009">
    <property type="protein sequence ID" value="RVD77032.1"/>
    <property type="molecule type" value="Genomic_DNA"/>
</dbReference>
<reference evidence="1 2" key="1">
    <citation type="submission" date="2016-10" db="EMBL/GenBank/DDBJ databases">
        <title>Search of new enzymes for the oxidation of sulfur compounds.</title>
        <authorList>
            <person name="Novo A."/>
            <person name="Moreira I.S."/>
            <person name="Castro P.M."/>
        </authorList>
    </citation>
    <scope>NUCLEOTIDE SEQUENCE [LARGE SCALE GENOMIC DNA]</scope>
    <source>
        <strain evidence="1 2">A9</strain>
    </source>
</reference>
<evidence type="ECO:0000313" key="2">
    <source>
        <dbReference type="Proteomes" id="UP000288002"/>
    </source>
</evidence>
<evidence type="ECO:0000313" key="1">
    <source>
        <dbReference type="EMBL" id="RVD77032.1"/>
    </source>
</evidence>
<dbReference type="RefSeq" id="WP_127649968.1">
    <property type="nucleotide sequence ID" value="NZ_MKWS01000009.1"/>
</dbReference>
<proteinExistence type="predicted"/>